<reference evidence="1 2" key="1">
    <citation type="submission" date="2021-06" db="EMBL/GenBank/DDBJ databases">
        <title>Caerostris darwini draft genome.</title>
        <authorList>
            <person name="Kono N."/>
            <person name="Arakawa K."/>
        </authorList>
    </citation>
    <scope>NUCLEOTIDE SEQUENCE [LARGE SCALE GENOMIC DNA]</scope>
</reference>
<dbReference type="Proteomes" id="UP001054837">
    <property type="component" value="Unassembled WGS sequence"/>
</dbReference>
<dbReference type="AlphaFoldDB" id="A0AAV4VWG6"/>
<dbReference type="EMBL" id="BPLQ01013731">
    <property type="protein sequence ID" value="GIY74304.1"/>
    <property type="molecule type" value="Genomic_DNA"/>
</dbReference>
<sequence>MLNLSRKFSFKTINKDEVKVSFPKRQQTNKNNSRKFIFLKRHQTICTLSSSQNGKSKNNNNPLSVESRKKTIPLNKEQLFYCLRKRTFCFWEVAAALRITFNLFSILPPEKGARQYEEEEEKYSHKIY</sequence>
<keyword evidence="2" id="KW-1185">Reference proteome</keyword>
<protein>
    <submittedName>
        <fullName evidence="1">Uncharacterized protein</fullName>
    </submittedName>
</protein>
<accession>A0AAV4VWG6</accession>
<gene>
    <name evidence="1" type="ORF">CDAR_30351</name>
</gene>
<comment type="caution">
    <text evidence="1">The sequence shown here is derived from an EMBL/GenBank/DDBJ whole genome shotgun (WGS) entry which is preliminary data.</text>
</comment>
<proteinExistence type="predicted"/>
<evidence type="ECO:0000313" key="1">
    <source>
        <dbReference type="EMBL" id="GIY74304.1"/>
    </source>
</evidence>
<organism evidence="1 2">
    <name type="scientific">Caerostris darwini</name>
    <dbReference type="NCBI Taxonomy" id="1538125"/>
    <lineage>
        <taxon>Eukaryota</taxon>
        <taxon>Metazoa</taxon>
        <taxon>Ecdysozoa</taxon>
        <taxon>Arthropoda</taxon>
        <taxon>Chelicerata</taxon>
        <taxon>Arachnida</taxon>
        <taxon>Araneae</taxon>
        <taxon>Araneomorphae</taxon>
        <taxon>Entelegynae</taxon>
        <taxon>Araneoidea</taxon>
        <taxon>Araneidae</taxon>
        <taxon>Caerostris</taxon>
    </lineage>
</organism>
<evidence type="ECO:0000313" key="2">
    <source>
        <dbReference type="Proteomes" id="UP001054837"/>
    </source>
</evidence>
<name>A0AAV4VWG6_9ARAC</name>